<evidence type="ECO:0000256" key="1">
    <source>
        <dbReference type="ARBA" id="ARBA00022443"/>
    </source>
</evidence>
<dbReference type="InterPro" id="IPR043539">
    <property type="entry name" value="Grb2-like"/>
</dbReference>
<keyword evidence="1 5" id="KW-0728">SH3 domain</keyword>
<dbReference type="SUPFAM" id="SSF50044">
    <property type="entry name" value="SH3-domain"/>
    <property type="match status" value="1"/>
</dbReference>
<dbReference type="InterPro" id="IPR000980">
    <property type="entry name" value="SH2"/>
</dbReference>
<feature type="domain" description="SH2" evidence="6">
    <location>
        <begin position="77"/>
        <end position="175"/>
    </location>
</feature>
<organism evidence="8">
    <name type="scientific">Tetraodon nigroviridis</name>
    <name type="common">Spotted green pufferfish</name>
    <name type="synonym">Chelonodon nigroviridis</name>
    <dbReference type="NCBI Taxonomy" id="99883"/>
    <lineage>
        <taxon>Eukaryota</taxon>
        <taxon>Metazoa</taxon>
        <taxon>Chordata</taxon>
        <taxon>Craniata</taxon>
        <taxon>Vertebrata</taxon>
        <taxon>Euteleostomi</taxon>
        <taxon>Actinopterygii</taxon>
        <taxon>Neopterygii</taxon>
        <taxon>Teleostei</taxon>
        <taxon>Neoteleostei</taxon>
        <taxon>Acanthomorphata</taxon>
        <taxon>Eupercaria</taxon>
        <taxon>Tetraodontiformes</taxon>
        <taxon>Tetradontoidea</taxon>
        <taxon>Tetraodontidae</taxon>
        <taxon>Tetraodon</taxon>
    </lineage>
</organism>
<dbReference type="Pfam" id="PF00017">
    <property type="entry name" value="SH2"/>
    <property type="match status" value="1"/>
</dbReference>
<dbReference type="SMART" id="SM00252">
    <property type="entry name" value="SH2"/>
    <property type="match status" value="1"/>
</dbReference>
<gene>
    <name evidence="8" type="ORF">GSTENG00014045001</name>
</gene>
<keyword evidence="2 4" id="KW-0727">SH2 domain</keyword>
<proteinExistence type="predicted"/>
<reference evidence="8" key="1">
    <citation type="journal article" date="2004" name="Nature">
        <title>Genome duplication in the teleost fish Tetraodon nigroviridis reveals the early vertebrate proto-karyotype.</title>
        <authorList>
            <person name="Jaillon O."/>
            <person name="Aury J.-M."/>
            <person name="Brunet F."/>
            <person name="Petit J.-L."/>
            <person name="Stange-Thomann N."/>
            <person name="Mauceli E."/>
            <person name="Bouneau L."/>
            <person name="Fischer C."/>
            <person name="Ozouf-Costaz C."/>
            <person name="Bernot A."/>
            <person name="Nicaud S."/>
            <person name="Jaffe D."/>
            <person name="Fisher S."/>
            <person name="Lutfalla G."/>
            <person name="Dossat C."/>
            <person name="Segurens B."/>
            <person name="Dasilva C."/>
            <person name="Salanoubat M."/>
            <person name="Levy M."/>
            <person name="Boudet N."/>
            <person name="Castellano S."/>
            <person name="Anthouard V."/>
            <person name="Jubin C."/>
            <person name="Castelli V."/>
            <person name="Katinka M."/>
            <person name="Vacherie B."/>
            <person name="Biemont C."/>
            <person name="Skalli Z."/>
            <person name="Cattolico L."/>
            <person name="Poulain J."/>
            <person name="De Berardinis V."/>
            <person name="Cruaud C."/>
            <person name="Duprat S."/>
            <person name="Brottier P."/>
            <person name="Coutanceau J.-P."/>
            <person name="Gouzy J."/>
            <person name="Parra G."/>
            <person name="Lardier G."/>
            <person name="Chapple C."/>
            <person name="McKernan K.J."/>
            <person name="McEwan P."/>
            <person name="Bosak S."/>
            <person name="Kellis M."/>
            <person name="Volff J.-N."/>
            <person name="Guigo R."/>
            <person name="Zody M.C."/>
            <person name="Mesirov J."/>
            <person name="Lindblad-Toh K."/>
            <person name="Birren B."/>
            <person name="Nusbaum C."/>
            <person name="Kahn D."/>
            <person name="Robinson-Rechavi M."/>
            <person name="Laudet V."/>
            <person name="Schachter V."/>
            <person name="Quetier F."/>
            <person name="Saurin W."/>
            <person name="Scarpelli C."/>
            <person name="Wincker P."/>
            <person name="Lander E.S."/>
            <person name="Weissenbach J."/>
            <person name="Roest Crollius H."/>
        </authorList>
    </citation>
    <scope>NUCLEOTIDE SEQUENCE [LARGE SCALE GENOMIC DNA]</scope>
</reference>
<keyword evidence="3" id="KW-0449">Lipoprotein</keyword>
<reference evidence="8" key="2">
    <citation type="submission" date="2004-02" db="EMBL/GenBank/DDBJ databases">
        <authorList>
            <consortium name="Genoscope"/>
            <consortium name="Whitehead Institute Centre for Genome Research"/>
        </authorList>
    </citation>
    <scope>NUCLEOTIDE SEQUENCE</scope>
</reference>
<evidence type="ECO:0000256" key="4">
    <source>
        <dbReference type="PROSITE-ProRule" id="PRU00191"/>
    </source>
</evidence>
<evidence type="ECO:0000256" key="5">
    <source>
        <dbReference type="PROSITE-ProRule" id="PRU00192"/>
    </source>
</evidence>
<dbReference type="OrthoDB" id="9924021at2759"/>
<evidence type="ECO:0000256" key="3">
    <source>
        <dbReference type="ARBA" id="ARBA00023288"/>
    </source>
</evidence>
<dbReference type="PROSITE" id="PS50001">
    <property type="entry name" value="SH2"/>
    <property type="match status" value="1"/>
</dbReference>
<sequence>MSILENASESATPAHEDTLIVCLCDYPAFGHIGLTVRIGERLTILSDDGDFLMVRSATTGLESYIPTTYAAKVTHTWLFAGVSRSKAVELLMLPNNRNGAFLIRESETSADCYSLSILRRSGSPCMDSVKHYRICCLQNGWVYISPGLTFPSLHHLVEHYSESAGGLCCRLTAPCFIKSSDGESKFAPATARRPTFNWKDISRSMIFKRERTESDNSLVSEGLREAISSYLQMTEG</sequence>
<dbReference type="InterPro" id="IPR036860">
    <property type="entry name" value="SH2_dom_sf"/>
</dbReference>
<dbReference type="Gene3D" id="2.30.30.40">
    <property type="entry name" value="SH3 Domains"/>
    <property type="match status" value="1"/>
</dbReference>
<dbReference type="EMBL" id="CAAE01014528">
    <property type="protein sequence ID" value="CAF96860.1"/>
    <property type="molecule type" value="Genomic_DNA"/>
</dbReference>
<dbReference type="AlphaFoldDB" id="Q4SR72"/>
<comment type="caution">
    <text evidence="8">The sequence shown here is derived from an EMBL/GenBank/DDBJ whole genome shotgun (WGS) entry which is preliminary data.</text>
</comment>
<evidence type="ECO:0000259" key="7">
    <source>
        <dbReference type="PROSITE" id="PS50002"/>
    </source>
</evidence>
<dbReference type="PANTHER" id="PTHR46037">
    <property type="entry name" value="PROTEIN ENHANCER OF SEVENLESS 2B"/>
    <property type="match status" value="1"/>
</dbReference>
<dbReference type="SUPFAM" id="SSF55550">
    <property type="entry name" value="SH2 domain"/>
    <property type="match status" value="1"/>
</dbReference>
<dbReference type="InterPro" id="IPR001452">
    <property type="entry name" value="SH3_domain"/>
</dbReference>
<evidence type="ECO:0000259" key="6">
    <source>
        <dbReference type="PROSITE" id="PS50001"/>
    </source>
</evidence>
<feature type="domain" description="SH3" evidence="7">
    <location>
        <begin position="15"/>
        <end position="75"/>
    </location>
</feature>
<dbReference type="PRINTS" id="PR00401">
    <property type="entry name" value="SH2DOMAIN"/>
</dbReference>
<name>Q4SR72_TETNG</name>
<protein>
    <submittedName>
        <fullName evidence="8">(spotted green pufferfish) hypothetical protein</fullName>
    </submittedName>
</protein>
<dbReference type="InterPro" id="IPR036028">
    <property type="entry name" value="SH3-like_dom_sf"/>
</dbReference>
<feature type="non-terminal residue" evidence="8">
    <location>
        <position position="236"/>
    </location>
</feature>
<evidence type="ECO:0000313" key="8">
    <source>
        <dbReference type="EMBL" id="CAF96860.1"/>
    </source>
</evidence>
<accession>Q4SR72</accession>
<dbReference type="KEGG" id="tng:GSTEN00014045G001"/>
<evidence type="ECO:0000256" key="2">
    <source>
        <dbReference type="ARBA" id="ARBA00022999"/>
    </source>
</evidence>
<dbReference type="Gene3D" id="3.30.505.10">
    <property type="entry name" value="SH2 domain"/>
    <property type="match status" value="1"/>
</dbReference>
<dbReference type="PROSITE" id="PS50002">
    <property type="entry name" value="SH3"/>
    <property type="match status" value="1"/>
</dbReference>